<gene>
    <name evidence="12" type="ORF">NGM99_09635</name>
</gene>
<evidence type="ECO:0000256" key="6">
    <source>
        <dbReference type="ARBA" id="ARBA00022741"/>
    </source>
</evidence>
<dbReference type="PANTHER" id="PTHR42771:SF2">
    <property type="entry name" value="IRON(3+)-HYDROXAMATE IMPORT ATP-BINDING PROTEIN FHUC"/>
    <property type="match status" value="1"/>
</dbReference>
<proteinExistence type="inferred from homology"/>
<dbReference type="SUPFAM" id="SSF52540">
    <property type="entry name" value="P-loop containing nucleoside triphosphate hydrolases"/>
    <property type="match status" value="1"/>
</dbReference>
<dbReference type="CDD" id="cd03214">
    <property type="entry name" value="ABC_Iron-Siderophores_B12_Hemin"/>
    <property type="match status" value="1"/>
</dbReference>
<dbReference type="PANTHER" id="PTHR42771">
    <property type="entry name" value="IRON(3+)-HYDROXAMATE IMPORT ATP-BINDING PROTEIN FHUC"/>
    <property type="match status" value="1"/>
</dbReference>
<keyword evidence="9" id="KW-0406">Ion transport</keyword>
<evidence type="ECO:0000313" key="12">
    <source>
        <dbReference type="EMBL" id="MCO6050051.1"/>
    </source>
</evidence>
<keyword evidence="6" id="KW-0547">Nucleotide-binding</keyword>
<keyword evidence="4" id="KW-1003">Cell membrane</keyword>
<dbReference type="RefSeq" id="WP_252818328.1">
    <property type="nucleotide sequence ID" value="NZ_JAMXQS010000004.1"/>
</dbReference>
<comment type="subcellular location">
    <subcellularLocation>
        <location evidence="1">Cell membrane</location>
        <topology evidence="1">Peripheral membrane protein</topology>
    </subcellularLocation>
</comment>
<dbReference type="EMBL" id="JAMXQS010000004">
    <property type="protein sequence ID" value="MCO6050051.1"/>
    <property type="molecule type" value="Genomic_DNA"/>
</dbReference>
<dbReference type="SMART" id="SM00382">
    <property type="entry name" value="AAA"/>
    <property type="match status" value="1"/>
</dbReference>
<evidence type="ECO:0000256" key="5">
    <source>
        <dbReference type="ARBA" id="ARBA00022496"/>
    </source>
</evidence>
<evidence type="ECO:0000256" key="1">
    <source>
        <dbReference type="ARBA" id="ARBA00004202"/>
    </source>
</evidence>
<keyword evidence="5" id="KW-0410">Iron transport</keyword>
<name>A0ABT1C5F0_9HYPH</name>
<accession>A0ABT1C5F0</accession>
<dbReference type="PROSITE" id="PS50893">
    <property type="entry name" value="ABC_TRANSPORTER_2"/>
    <property type="match status" value="1"/>
</dbReference>
<dbReference type="InterPro" id="IPR003439">
    <property type="entry name" value="ABC_transporter-like_ATP-bd"/>
</dbReference>
<evidence type="ECO:0000313" key="13">
    <source>
        <dbReference type="Proteomes" id="UP001205906"/>
    </source>
</evidence>
<dbReference type="Pfam" id="PF00005">
    <property type="entry name" value="ABC_tran"/>
    <property type="match status" value="1"/>
</dbReference>
<evidence type="ECO:0000259" key="11">
    <source>
        <dbReference type="PROSITE" id="PS50893"/>
    </source>
</evidence>
<dbReference type="InterPro" id="IPR003593">
    <property type="entry name" value="AAA+_ATPase"/>
</dbReference>
<feature type="domain" description="ABC transporter" evidence="11">
    <location>
        <begin position="17"/>
        <end position="253"/>
    </location>
</feature>
<evidence type="ECO:0000256" key="8">
    <source>
        <dbReference type="ARBA" id="ARBA00023004"/>
    </source>
</evidence>
<dbReference type="InterPro" id="IPR027417">
    <property type="entry name" value="P-loop_NTPase"/>
</dbReference>
<sequence length="270" mass="29001">MTAQAATPDRASAEKGFVLEDVRFAVDGATILHPLSARIGGGQVLGLVGANGSGKSTLLRILARQTAPSSGRVSFGGRALADWGARDLAREIAYLPQYPQTGIGLTAREVVALGRYPWHGPFGRFTANDAARTDEALRVTETTDFADRTLDTLSGGERQRVWLAMLVAQDAGCLLLDEPTSALDISHQIEVLSLIRRLAHESGRCIVIVLHDVNMASRFCDRVMGLRGGRLVVSEGIHDFMTPQSLRTVYGLDMQILPHATHPAGVAIPN</sequence>
<dbReference type="InterPro" id="IPR051535">
    <property type="entry name" value="Siderophore_ABC-ATPase"/>
</dbReference>
<reference evidence="12 13" key="1">
    <citation type="submission" date="2022-06" db="EMBL/GenBank/DDBJ databases">
        <title>Mesorhizobium sp. strain RP14 Genome sequencing and assembly.</title>
        <authorList>
            <person name="Kim I."/>
        </authorList>
    </citation>
    <scope>NUCLEOTIDE SEQUENCE [LARGE SCALE GENOMIC DNA]</scope>
    <source>
        <strain evidence="13">RP14(2022)</strain>
    </source>
</reference>
<dbReference type="PROSITE" id="PS00211">
    <property type="entry name" value="ABC_TRANSPORTER_1"/>
    <property type="match status" value="1"/>
</dbReference>
<evidence type="ECO:0000256" key="4">
    <source>
        <dbReference type="ARBA" id="ARBA00022475"/>
    </source>
</evidence>
<keyword evidence="10" id="KW-0472">Membrane</keyword>
<evidence type="ECO:0000256" key="2">
    <source>
        <dbReference type="ARBA" id="ARBA00005417"/>
    </source>
</evidence>
<protein>
    <submittedName>
        <fullName evidence="12">ABC transporter ATP-binding protein</fullName>
    </submittedName>
</protein>
<evidence type="ECO:0000256" key="9">
    <source>
        <dbReference type="ARBA" id="ARBA00023065"/>
    </source>
</evidence>
<keyword evidence="3" id="KW-0813">Transport</keyword>
<keyword evidence="13" id="KW-1185">Reference proteome</keyword>
<dbReference type="Proteomes" id="UP001205906">
    <property type="component" value="Unassembled WGS sequence"/>
</dbReference>
<evidence type="ECO:0000256" key="10">
    <source>
        <dbReference type="ARBA" id="ARBA00023136"/>
    </source>
</evidence>
<evidence type="ECO:0000256" key="3">
    <source>
        <dbReference type="ARBA" id="ARBA00022448"/>
    </source>
</evidence>
<organism evidence="12 13">
    <name type="scientific">Mesorhizobium liriopis</name>
    <dbReference type="NCBI Taxonomy" id="2953882"/>
    <lineage>
        <taxon>Bacteria</taxon>
        <taxon>Pseudomonadati</taxon>
        <taxon>Pseudomonadota</taxon>
        <taxon>Alphaproteobacteria</taxon>
        <taxon>Hyphomicrobiales</taxon>
        <taxon>Phyllobacteriaceae</taxon>
        <taxon>Mesorhizobium</taxon>
    </lineage>
</organism>
<comment type="similarity">
    <text evidence="2">Belongs to the ABC transporter superfamily.</text>
</comment>
<dbReference type="Gene3D" id="3.40.50.300">
    <property type="entry name" value="P-loop containing nucleotide triphosphate hydrolases"/>
    <property type="match status" value="1"/>
</dbReference>
<evidence type="ECO:0000256" key="7">
    <source>
        <dbReference type="ARBA" id="ARBA00022840"/>
    </source>
</evidence>
<comment type="caution">
    <text evidence="12">The sequence shown here is derived from an EMBL/GenBank/DDBJ whole genome shotgun (WGS) entry which is preliminary data.</text>
</comment>
<keyword evidence="7 12" id="KW-0067">ATP-binding</keyword>
<dbReference type="InterPro" id="IPR017871">
    <property type="entry name" value="ABC_transporter-like_CS"/>
</dbReference>
<dbReference type="GO" id="GO:0005524">
    <property type="term" value="F:ATP binding"/>
    <property type="evidence" value="ECO:0007669"/>
    <property type="project" value="UniProtKB-KW"/>
</dbReference>
<keyword evidence="8" id="KW-0408">Iron</keyword>